<reference evidence="2 3" key="1">
    <citation type="submission" date="2019-04" db="EMBL/GenBank/DDBJ databases">
        <title>Streptomyces piniterrae sp. nov., a heliquinomycin-producing actinomycete isolated from rhizosphere soil of Pinus yunnanensis.</title>
        <authorList>
            <person name="Zhuang X."/>
            <person name="Zhao J."/>
        </authorList>
    </citation>
    <scope>NUCLEOTIDE SEQUENCE [LARGE SCALE GENOMIC DNA]</scope>
    <source>
        <strain evidence="3">jys28</strain>
    </source>
</reference>
<keyword evidence="3" id="KW-1185">Reference proteome</keyword>
<feature type="transmembrane region" description="Helical" evidence="1">
    <location>
        <begin position="100"/>
        <end position="124"/>
    </location>
</feature>
<dbReference type="AlphaFoldDB" id="A0A4U0NDD9"/>
<evidence type="ECO:0000313" key="3">
    <source>
        <dbReference type="Proteomes" id="UP000308697"/>
    </source>
</evidence>
<feature type="transmembrane region" description="Helical" evidence="1">
    <location>
        <begin position="12"/>
        <end position="36"/>
    </location>
</feature>
<feature type="transmembrane region" description="Helical" evidence="1">
    <location>
        <begin position="303"/>
        <end position="320"/>
    </location>
</feature>
<sequence>MGYRSLATKPILTWGLVAMCARLPVAMAPLALVFLVRERPGGYAWGAALAAAYVVGEVAGAAVLGTLLRPERARLQLAVGLVAGAAAFAALGAFPDAPRVVQGAFAVCAGAAPAAAPGGLRALLLQLAEDTGEGLTAKALSAESVMGYLLWAVSPALVTGLALGVSASLPMLLAAVLMALPAGGMWLLPRGRAADTADEPGVSKARTLAGAWPIYVSGAASMALLALAELLLPALLEQRGIAVGWSGPLLAGYSLATAVGAFVYGLRNWPGRLRTQCLVLLPSIAVCVAAVAVLPVIGGLTVALLTAGVLAAGVQVARGLSLREALPTSALAAGYSVSYAVVGAGYAATALLSGAVLDVAAPSTAILCGVALMLVLTGVSALGELRRVPGRVVVTG</sequence>
<keyword evidence="1" id="KW-0472">Membrane</keyword>
<feature type="transmembrane region" description="Helical" evidence="1">
    <location>
        <begin position="145"/>
        <end position="165"/>
    </location>
</feature>
<feature type="transmembrane region" description="Helical" evidence="1">
    <location>
        <begin position="332"/>
        <end position="353"/>
    </location>
</feature>
<keyword evidence="1" id="KW-0812">Transmembrane</keyword>
<proteinExistence type="predicted"/>
<dbReference type="PANTHER" id="PTHR23542:SF1">
    <property type="entry name" value="MAJOR FACILITATOR SUPERFAMILY (MFS) PROFILE DOMAIN-CONTAINING PROTEIN"/>
    <property type="match status" value="1"/>
</dbReference>
<dbReference type="Gene3D" id="1.20.1250.20">
    <property type="entry name" value="MFS general substrate transporter like domains"/>
    <property type="match status" value="1"/>
</dbReference>
<dbReference type="RefSeq" id="WP_136741354.1">
    <property type="nucleotide sequence ID" value="NZ_SUMB01000006.1"/>
</dbReference>
<dbReference type="InterPro" id="IPR036259">
    <property type="entry name" value="MFS_trans_sf"/>
</dbReference>
<accession>A0A4U0NDD9</accession>
<keyword evidence="1" id="KW-1133">Transmembrane helix</keyword>
<name>A0A4U0NDD9_9ACTN</name>
<feature type="transmembrane region" description="Helical" evidence="1">
    <location>
        <begin position="242"/>
        <end position="266"/>
    </location>
</feature>
<protein>
    <submittedName>
        <fullName evidence="2">MFS transporter</fullName>
    </submittedName>
</protein>
<feature type="transmembrane region" description="Helical" evidence="1">
    <location>
        <begin position="42"/>
        <end position="68"/>
    </location>
</feature>
<feature type="transmembrane region" description="Helical" evidence="1">
    <location>
        <begin position="359"/>
        <end position="382"/>
    </location>
</feature>
<dbReference type="EMBL" id="SUMB01000006">
    <property type="protein sequence ID" value="TJZ52055.1"/>
    <property type="molecule type" value="Genomic_DNA"/>
</dbReference>
<feature type="transmembrane region" description="Helical" evidence="1">
    <location>
        <begin position="278"/>
        <end position="297"/>
    </location>
</feature>
<organism evidence="2 3">
    <name type="scientific">Streptomyces piniterrae</name>
    <dbReference type="NCBI Taxonomy" id="2571125"/>
    <lineage>
        <taxon>Bacteria</taxon>
        <taxon>Bacillati</taxon>
        <taxon>Actinomycetota</taxon>
        <taxon>Actinomycetes</taxon>
        <taxon>Kitasatosporales</taxon>
        <taxon>Streptomycetaceae</taxon>
        <taxon>Streptomyces</taxon>
    </lineage>
</organism>
<feature type="transmembrane region" description="Helical" evidence="1">
    <location>
        <begin position="75"/>
        <end position="94"/>
    </location>
</feature>
<evidence type="ECO:0000256" key="1">
    <source>
        <dbReference type="SAM" id="Phobius"/>
    </source>
</evidence>
<feature type="transmembrane region" description="Helical" evidence="1">
    <location>
        <begin position="171"/>
        <end position="188"/>
    </location>
</feature>
<feature type="transmembrane region" description="Helical" evidence="1">
    <location>
        <begin position="209"/>
        <end position="236"/>
    </location>
</feature>
<dbReference type="OrthoDB" id="3541730at2"/>
<dbReference type="Proteomes" id="UP000308697">
    <property type="component" value="Unassembled WGS sequence"/>
</dbReference>
<dbReference type="PANTHER" id="PTHR23542">
    <property type="match status" value="1"/>
</dbReference>
<gene>
    <name evidence="2" type="ORF">FCH28_19625</name>
</gene>
<evidence type="ECO:0000313" key="2">
    <source>
        <dbReference type="EMBL" id="TJZ52055.1"/>
    </source>
</evidence>
<comment type="caution">
    <text evidence="2">The sequence shown here is derived from an EMBL/GenBank/DDBJ whole genome shotgun (WGS) entry which is preliminary data.</text>
</comment>
<dbReference type="SUPFAM" id="SSF103473">
    <property type="entry name" value="MFS general substrate transporter"/>
    <property type="match status" value="1"/>
</dbReference>